<sequence>MTAILGVSAFYHDSAAALVVDGTIVAAAQEESFTRIKHDPSFPHHAIDYCLREAGLSPGELDYVGFYDKPLLKFERLLETYLAIAPRGFRSFFQFMPGWLREKLHVSRALHRKLRGYGKRFVFPEHHESHAASAFFPSPFDRAAILTVDGVGEWATTTLGAGDGNRIQLTHEQRFPHSLGMLYSAFTYFCGFRVNSGEYKLMGLAPYGRPVYRELILDRILDLKEDGSFRLNMEYFNYCGGLTMTSPRFEHLFGGQPRLPESELTEREMDLAASIQVVTEEALLRMARHLARQTGERNLCLAGGVALNCVANGRLLREGPFENIWIQPAAGDAGGALGTAFFIAHQLLDHPRTPTDADRQRGSFLGPSFSSAEVRNFLEQQGVSPRTYASESQLIEYVSTRLAKGDVVGWFQGRAEFGPRALGARSILGDPRDPEMQSRMNLKIKFRESFRPFAPAVLRERVHDYFDLPADYDSPYMLMVARVAPRQRVRTRRASHTGSRLDLRNQVRSTIPAVTHVDDSARIQTVDAERNPRFERLLKAFEAKTGTPVLINTSFNVTTIVLVIRQDPDDRFLRQFSIGALIFFALIGLARVTSDHDWTTATILWTVGGVLGVTGLIAPRLVKPDYMTWMHILSPIAWVLTFVLLAIIYWLVLTPIGCWYRWRHGDPLQRKPNPDAETYWIERSPPIRPGDPSSSFDESASSAQPGLLAEFAAYVMTHKKWWIIPILLALLFAVGQTAQPLAEVPPGTVESDDPTHSPSGKAYRMTFNRFILFTLCVVTGCAAPRAQSVQAPQKPTDVAATATLVETHDTSPLPDDDAPDSEIQPVEFENASPLPTPADSSETEDETKPSPVDESPPPEGGALDVPPAPTEDAIPPATNGLSLDGVIGSVYQSYPMLEAAFFSRNIAAGQQLAAAGEFDLKLKAASENGPTGFYQTYRQSIGVVQPLYHGGEAFAGYRIGRGDFEPWYQERQTNGAGEFKAGLAIPLSRNRNVDSRRAAVWRSSVERQLVEPDIQAQLIGFVQEASYAYWDWVAAGARYRIATRILNLAVSRTARIERQVEEGLLDPPELTDNLRLVAERRAKQADAARKLQQTAVKLSLYLRDSQGNPLVPSPDWLRDFPEPALIDADNMSFDAQLALQQRPELAVLTFMQRQLEVDYAAAHNELRPSIDAVVTTSQDMGLPTSKKNDKGQFELDASILVDVPIQRRKARGKMQAIEGKISQLNAKRRFTEDKIVADVQGVYAGLLSAYEQVLQARQAVEYAEELAQRERRNFELGASDLLKVTLREQYAVESANKTVDALLMYYQAQADYRAALAQDRLP</sequence>
<protein>
    <submittedName>
        <fullName evidence="7">Uncharacterized protein sll1178</fullName>
    </submittedName>
</protein>
<feature type="transmembrane region" description="Helical" evidence="4">
    <location>
        <begin position="721"/>
        <end position="742"/>
    </location>
</feature>
<evidence type="ECO:0000259" key="5">
    <source>
        <dbReference type="Pfam" id="PF02543"/>
    </source>
</evidence>
<feature type="domain" description="Carbamoyltransferase C-terminal" evidence="6">
    <location>
        <begin position="401"/>
        <end position="564"/>
    </location>
</feature>
<feature type="transmembrane region" description="Helical" evidence="4">
    <location>
        <begin position="628"/>
        <end position="653"/>
    </location>
</feature>
<dbReference type="InterPro" id="IPR003696">
    <property type="entry name" value="Carbtransf_dom"/>
</dbReference>
<dbReference type="Gene3D" id="3.30.420.40">
    <property type="match status" value="2"/>
</dbReference>
<dbReference type="InterPro" id="IPR031730">
    <property type="entry name" value="Carbam_trans_C"/>
</dbReference>
<dbReference type="EMBL" id="CAXAMM010007089">
    <property type="protein sequence ID" value="CAK9013210.1"/>
    <property type="molecule type" value="Genomic_DNA"/>
</dbReference>
<evidence type="ECO:0000256" key="4">
    <source>
        <dbReference type="SAM" id="Phobius"/>
    </source>
</evidence>
<comment type="similarity">
    <text evidence="1">Belongs to the NodU/CmcH family.</text>
</comment>
<evidence type="ECO:0000256" key="2">
    <source>
        <dbReference type="SAM" id="Coils"/>
    </source>
</evidence>
<dbReference type="Gene3D" id="3.90.870.20">
    <property type="entry name" value="Carbamoyltransferase, C-terminal domain"/>
    <property type="match status" value="1"/>
</dbReference>
<evidence type="ECO:0000259" key="6">
    <source>
        <dbReference type="Pfam" id="PF16861"/>
    </source>
</evidence>
<accession>A0ABP0JFL9</accession>
<dbReference type="InterPro" id="IPR043129">
    <property type="entry name" value="ATPase_NBD"/>
</dbReference>
<keyword evidence="4" id="KW-0812">Transmembrane</keyword>
<keyword evidence="8" id="KW-1185">Reference proteome</keyword>
<keyword evidence="2" id="KW-0175">Coiled coil</keyword>
<feature type="transmembrane region" description="Helical" evidence="4">
    <location>
        <begin position="602"/>
        <end position="622"/>
    </location>
</feature>
<dbReference type="Pfam" id="PF16861">
    <property type="entry name" value="Carbam_trans_C"/>
    <property type="match status" value="1"/>
</dbReference>
<gene>
    <name evidence="7" type="ORF">SCF082_LOCUS11833</name>
</gene>
<dbReference type="Gene3D" id="1.20.1600.10">
    <property type="entry name" value="Outer membrane efflux proteins (OEP)"/>
    <property type="match status" value="1"/>
</dbReference>
<feature type="transmembrane region" description="Helical" evidence="4">
    <location>
        <begin position="572"/>
        <end position="590"/>
    </location>
</feature>
<dbReference type="Pfam" id="PF02543">
    <property type="entry name" value="Carbam_trans_N"/>
    <property type="match status" value="1"/>
</dbReference>
<reference evidence="7 8" key="1">
    <citation type="submission" date="2024-02" db="EMBL/GenBank/DDBJ databases">
        <authorList>
            <person name="Chen Y."/>
            <person name="Shah S."/>
            <person name="Dougan E. K."/>
            <person name="Thang M."/>
            <person name="Chan C."/>
        </authorList>
    </citation>
    <scope>NUCLEOTIDE SEQUENCE [LARGE SCALE GENOMIC DNA]</scope>
</reference>
<dbReference type="Pfam" id="PF19588">
    <property type="entry name" value="SxtJ"/>
    <property type="match status" value="1"/>
</dbReference>
<feature type="region of interest" description="Disordered" evidence="3">
    <location>
        <begin position="829"/>
        <end position="877"/>
    </location>
</feature>
<evidence type="ECO:0000256" key="1">
    <source>
        <dbReference type="ARBA" id="ARBA00006129"/>
    </source>
</evidence>
<dbReference type="Proteomes" id="UP001642464">
    <property type="component" value="Unassembled WGS sequence"/>
</dbReference>
<dbReference type="InterPro" id="IPR045781">
    <property type="entry name" value="SxtJ"/>
</dbReference>
<dbReference type="CDD" id="cd24098">
    <property type="entry name" value="ASKHA_NBD_TobZ_N"/>
    <property type="match status" value="1"/>
</dbReference>
<name>A0ABP0JFL9_9DINO</name>
<dbReference type="SUPFAM" id="SSF56954">
    <property type="entry name" value="Outer membrane efflux proteins (OEP)"/>
    <property type="match status" value="1"/>
</dbReference>
<keyword evidence="4" id="KW-0472">Membrane</keyword>
<evidence type="ECO:0000313" key="7">
    <source>
        <dbReference type="EMBL" id="CAK9013210.1"/>
    </source>
</evidence>
<comment type="caution">
    <text evidence="7">The sequence shown here is derived from an EMBL/GenBank/DDBJ whole genome shotgun (WGS) entry which is preliminary data.</text>
</comment>
<dbReference type="PANTHER" id="PTHR34847">
    <property type="entry name" value="NODULATION PROTEIN U"/>
    <property type="match status" value="1"/>
</dbReference>
<feature type="coiled-coil region" evidence="2">
    <location>
        <begin position="1207"/>
        <end position="1234"/>
    </location>
</feature>
<dbReference type="PANTHER" id="PTHR34847:SF1">
    <property type="entry name" value="NODULATION PROTEIN U"/>
    <property type="match status" value="1"/>
</dbReference>
<feature type="domain" description="Carbamoyltransferase" evidence="5">
    <location>
        <begin position="4"/>
        <end position="340"/>
    </location>
</feature>
<evidence type="ECO:0000313" key="8">
    <source>
        <dbReference type="Proteomes" id="UP001642464"/>
    </source>
</evidence>
<organism evidence="7 8">
    <name type="scientific">Durusdinium trenchii</name>
    <dbReference type="NCBI Taxonomy" id="1381693"/>
    <lineage>
        <taxon>Eukaryota</taxon>
        <taxon>Sar</taxon>
        <taxon>Alveolata</taxon>
        <taxon>Dinophyceae</taxon>
        <taxon>Suessiales</taxon>
        <taxon>Symbiodiniaceae</taxon>
        <taxon>Durusdinium</taxon>
    </lineage>
</organism>
<dbReference type="InterPro" id="IPR051338">
    <property type="entry name" value="NodU/CmcH_Carbamoyltrnsfr"/>
</dbReference>
<dbReference type="SUPFAM" id="SSF53067">
    <property type="entry name" value="Actin-like ATPase domain"/>
    <property type="match status" value="1"/>
</dbReference>
<keyword evidence="4" id="KW-1133">Transmembrane helix</keyword>
<evidence type="ECO:0000256" key="3">
    <source>
        <dbReference type="SAM" id="MobiDB-lite"/>
    </source>
</evidence>
<dbReference type="InterPro" id="IPR038152">
    <property type="entry name" value="Carbam_trans_C_sf"/>
</dbReference>
<proteinExistence type="inferred from homology"/>